<evidence type="ECO:0000256" key="1">
    <source>
        <dbReference type="SAM" id="Phobius"/>
    </source>
</evidence>
<dbReference type="OrthoDB" id="291202at2"/>
<dbReference type="AlphaFoldDB" id="A0A2S8FIU0"/>
<feature type="transmembrane region" description="Helical" evidence="1">
    <location>
        <begin position="36"/>
        <end position="58"/>
    </location>
</feature>
<keyword evidence="1" id="KW-0472">Membrane</keyword>
<proteinExistence type="predicted"/>
<name>A0A2S8FIU0_9BACT</name>
<keyword evidence="1" id="KW-1133">Transmembrane helix</keyword>
<sequence>MTRKSVTWVAWGWLTLLGLMLLIPLMGILVDQATAVGSLVFPVFTGAILGAASLIVGLHLRKHPWSWSFVLGLWALFLVLFHRQIGLLLMGGVLGIALTYFRAPVFRGIGKLMNWSKERLKRSTKEAK</sequence>
<protein>
    <submittedName>
        <fullName evidence="2">Uncharacterized protein</fullName>
    </submittedName>
</protein>
<gene>
    <name evidence="2" type="ORF">C5Y83_17660</name>
</gene>
<organism evidence="2 3">
    <name type="scientific">Blastopirellula marina</name>
    <dbReference type="NCBI Taxonomy" id="124"/>
    <lineage>
        <taxon>Bacteria</taxon>
        <taxon>Pseudomonadati</taxon>
        <taxon>Planctomycetota</taxon>
        <taxon>Planctomycetia</taxon>
        <taxon>Pirellulales</taxon>
        <taxon>Pirellulaceae</taxon>
        <taxon>Blastopirellula</taxon>
    </lineage>
</organism>
<dbReference type="RefSeq" id="WP_105331084.1">
    <property type="nucleotide sequence ID" value="NZ_PUHY01000012.1"/>
</dbReference>
<feature type="transmembrane region" description="Helical" evidence="1">
    <location>
        <begin position="87"/>
        <end position="109"/>
    </location>
</feature>
<evidence type="ECO:0000313" key="2">
    <source>
        <dbReference type="EMBL" id="PQO32071.1"/>
    </source>
</evidence>
<evidence type="ECO:0000313" key="3">
    <source>
        <dbReference type="Proteomes" id="UP000238322"/>
    </source>
</evidence>
<accession>A0A2S8FIU0</accession>
<reference evidence="2 3" key="1">
    <citation type="submission" date="2018-02" db="EMBL/GenBank/DDBJ databases">
        <title>Comparative genomes isolates from brazilian mangrove.</title>
        <authorList>
            <person name="Araujo J.E."/>
            <person name="Taketani R.G."/>
            <person name="Silva M.C.P."/>
            <person name="Loureco M.V."/>
            <person name="Andreote F.D."/>
        </authorList>
    </citation>
    <scope>NUCLEOTIDE SEQUENCE [LARGE SCALE GENOMIC DNA]</scope>
    <source>
        <strain evidence="2 3">Hex-1 MGV</strain>
    </source>
</reference>
<feature type="transmembrane region" description="Helical" evidence="1">
    <location>
        <begin position="65"/>
        <end position="81"/>
    </location>
</feature>
<feature type="transmembrane region" description="Helical" evidence="1">
    <location>
        <begin position="7"/>
        <end position="30"/>
    </location>
</feature>
<comment type="caution">
    <text evidence="2">The sequence shown here is derived from an EMBL/GenBank/DDBJ whole genome shotgun (WGS) entry which is preliminary data.</text>
</comment>
<keyword evidence="1" id="KW-0812">Transmembrane</keyword>
<dbReference type="Proteomes" id="UP000238322">
    <property type="component" value="Unassembled WGS sequence"/>
</dbReference>
<dbReference type="EMBL" id="PUHY01000012">
    <property type="protein sequence ID" value="PQO32071.1"/>
    <property type="molecule type" value="Genomic_DNA"/>
</dbReference>